<keyword evidence="2" id="KW-1185">Reference proteome</keyword>
<gene>
    <name evidence="1" type="ORF">LTS18_008591</name>
</gene>
<sequence>KIEGEEDDDIPPPQPPRGGYQRQNFGPSQSEQLYGIRKSSEARRSVERDRERYDSDPRVLGDDFTQLELRDDEGTPDPLRQGGMRKAREGSPYTSASPSQRRGGNRPLANPDLFKPTPVAPQSGPVDEVDALYRQPTPVNRQPSPGVGKSGKKWQPLTSVAPNPENDDDPFSLGDSDDEETKEAKKTDLKAEDTARLKKAASATVEDDKEGDDGPPKLKPQESERSGSVSQTNKEAEELLKNA</sequence>
<evidence type="ECO:0000313" key="1">
    <source>
        <dbReference type="EMBL" id="KAK3078040.1"/>
    </source>
</evidence>
<organism evidence="1 2">
    <name type="scientific">Coniosporium uncinatum</name>
    <dbReference type="NCBI Taxonomy" id="93489"/>
    <lineage>
        <taxon>Eukaryota</taxon>
        <taxon>Fungi</taxon>
        <taxon>Dikarya</taxon>
        <taxon>Ascomycota</taxon>
        <taxon>Pezizomycotina</taxon>
        <taxon>Dothideomycetes</taxon>
        <taxon>Dothideomycetes incertae sedis</taxon>
        <taxon>Coniosporium</taxon>
    </lineage>
</organism>
<evidence type="ECO:0000313" key="2">
    <source>
        <dbReference type="Proteomes" id="UP001186974"/>
    </source>
</evidence>
<proteinExistence type="predicted"/>
<dbReference type="EMBL" id="JAWDJW010002256">
    <property type="protein sequence ID" value="KAK3078040.1"/>
    <property type="molecule type" value="Genomic_DNA"/>
</dbReference>
<protein>
    <submittedName>
        <fullName evidence="1">Uncharacterized protein</fullName>
    </submittedName>
</protein>
<feature type="non-terminal residue" evidence="1">
    <location>
        <position position="1"/>
    </location>
</feature>
<comment type="caution">
    <text evidence="1">The sequence shown here is derived from an EMBL/GenBank/DDBJ whole genome shotgun (WGS) entry which is preliminary data.</text>
</comment>
<name>A0ACC3DN00_9PEZI</name>
<dbReference type="Proteomes" id="UP001186974">
    <property type="component" value="Unassembled WGS sequence"/>
</dbReference>
<accession>A0ACC3DN00</accession>
<reference evidence="1" key="1">
    <citation type="submission" date="2024-09" db="EMBL/GenBank/DDBJ databases">
        <title>Black Yeasts Isolated from many extreme environments.</title>
        <authorList>
            <person name="Coleine C."/>
            <person name="Stajich J.E."/>
            <person name="Selbmann L."/>
        </authorList>
    </citation>
    <scope>NUCLEOTIDE SEQUENCE</scope>
    <source>
        <strain evidence="1">CCFEE 5737</strain>
    </source>
</reference>